<accession>W6U8K4</accession>
<reference evidence="1 2" key="1">
    <citation type="journal article" date="2013" name="Nat. Genet.">
        <title>The genome of the hydatid tapeworm Echinococcus granulosus.</title>
        <authorList>
            <person name="Zheng H."/>
            <person name="Zhang W."/>
            <person name="Zhang L."/>
            <person name="Zhang Z."/>
            <person name="Li J."/>
            <person name="Lu G."/>
            <person name="Zhu Y."/>
            <person name="Wang Y."/>
            <person name="Huang Y."/>
            <person name="Liu J."/>
            <person name="Kang H."/>
            <person name="Chen J."/>
            <person name="Wang L."/>
            <person name="Chen A."/>
            <person name="Yu S."/>
            <person name="Gao Z."/>
            <person name="Jin L."/>
            <person name="Gu W."/>
            <person name="Wang Z."/>
            <person name="Zhao L."/>
            <person name="Shi B."/>
            <person name="Wen H."/>
            <person name="Lin R."/>
            <person name="Jones M.K."/>
            <person name="Brejova B."/>
            <person name="Vinar T."/>
            <person name="Zhao G."/>
            <person name="McManus D.P."/>
            <person name="Chen Z."/>
            <person name="Zhou Y."/>
            <person name="Wang S."/>
        </authorList>
    </citation>
    <scope>NUCLEOTIDE SEQUENCE [LARGE SCALE GENOMIC DNA]</scope>
</reference>
<dbReference type="EMBL" id="APAU02000211">
    <property type="protein sequence ID" value="EUB54797.1"/>
    <property type="molecule type" value="Genomic_DNA"/>
</dbReference>
<organism evidence="1 2">
    <name type="scientific">Echinococcus granulosus</name>
    <name type="common">Hydatid tapeworm</name>
    <dbReference type="NCBI Taxonomy" id="6210"/>
    <lineage>
        <taxon>Eukaryota</taxon>
        <taxon>Metazoa</taxon>
        <taxon>Spiralia</taxon>
        <taxon>Lophotrochozoa</taxon>
        <taxon>Platyhelminthes</taxon>
        <taxon>Cestoda</taxon>
        <taxon>Eucestoda</taxon>
        <taxon>Cyclophyllidea</taxon>
        <taxon>Taeniidae</taxon>
        <taxon>Echinococcus</taxon>
        <taxon>Echinococcus granulosus group</taxon>
    </lineage>
</organism>
<sequence length="141" mass="16605">MNVAHDLFLSSLCEQTSHDSKENRVKAGSLQHSTIILIHSLQSCIMERGNERRRQWRQIPRSFEQESSRMYCVALKILRSVFMHARLPLALRNISLGLFGFVECLIRVVIKAREKVDFRCASEYVEKQDHTWFCHVHCFNR</sequence>
<proteinExistence type="predicted"/>
<dbReference type="AlphaFoldDB" id="W6U8K4"/>
<dbReference type="GeneID" id="36346065"/>
<dbReference type="Proteomes" id="UP000019149">
    <property type="component" value="Unassembled WGS sequence"/>
</dbReference>
<evidence type="ECO:0000313" key="1">
    <source>
        <dbReference type="EMBL" id="EUB54797.1"/>
    </source>
</evidence>
<dbReference type="RefSeq" id="XP_024345993.1">
    <property type="nucleotide sequence ID" value="XM_024499599.1"/>
</dbReference>
<comment type="caution">
    <text evidence="1">The sequence shown here is derived from an EMBL/GenBank/DDBJ whole genome shotgun (WGS) entry which is preliminary data.</text>
</comment>
<dbReference type="CTD" id="36346065"/>
<protein>
    <submittedName>
        <fullName evidence="1">Uncharacterized protein</fullName>
    </submittedName>
</protein>
<evidence type="ECO:0000313" key="2">
    <source>
        <dbReference type="Proteomes" id="UP000019149"/>
    </source>
</evidence>
<keyword evidence="2" id="KW-1185">Reference proteome</keyword>
<name>W6U8K4_ECHGR</name>
<gene>
    <name evidence="1" type="ORF">EGR_10350</name>
</gene>
<dbReference type="KEGG" id="egl:EGR_10350"/>